<feature type="repeat" description="PPR" evidence="2">
    <location>
        <begin position="457"/>
        <end position="491"/>
    </location>
</feature>
<gene>
    <name evidence="3" type="ORF">SELMODRAFT_128138</name>
</gene>
<dbReference type="PANTHER" id="PTHR24015">
    <property type="entry name" value="OS07G0578800 PROTEIN-RELATED"/>
    <property type="match status" value="1"/>
</dbReference>
<feature type="repeat" description="PPR" evidence="2">
    <location>
        <begin position="220"/>
        <end position="254"/>
    </location>
</feature>
<feature type="repeat" description="PPR" evidence="2">
    <location>
        <begin position="356"/>
        <end position="390"/>
    </location>
</feature>
<dbReference type="GO" id="GO:0003723">
    <property type="term" value="F:RNA binding"/>
    <property type="evidence" value="ECO:0007669"/>
    <property type="project" value="InterPro"/>
</dbReference>
<dbReference type="GO" id="GO:0009451">
    <property type="term" value="P:RNA modification"/>
    <property type="evidence" value="ECO:0007669"/>
    <property type="project" value="InterPro"/>
</dbReference>
<dbReference type="FunFam" id="1.25.40.10:FF:000344">
    <property type="entry name" value="Pentatricopeptide repeat-containing protein"/>
    <property type="match status" value="1"/>
</dbReference>
<evidence type="ECO:0000313" key="3">
    <source>
        <dbReference type="EMBL" id="EFJ10426.1"/>
    </source>
</evidence>
<name>D8SZ40_SELML</name>
<dbReference type="eggNOG" id="KOG4197">
    <property type="taxonomic scope" value="Eukaryota"/>
</dbReference>
<keyword evidence="1" id="KW-0677">Repeat</keyword>
<dbReference type="Proteomes" id="UP000001514">
    <property type="component" value="Unassembled WGS sequence"/>
</dbReference>
<evidence type="ECO:0000313" key="4">
    <source>
        <dbReference type="Proteomes" id="UP000001514"/>
    </source>
</evidence>
<dbReference type="HOGENOM" id="CLU_002706_0_1_1"/>
<protein>
    <recommendedName>
        <fullName evidence="5">Pentacotripeptide-repeat region of PRORP domain-containing protein</fullName>
    </recommendedName>
</protein>
<dbReference type="PROSITE" id="PS51375">
    <property type="entry name" value="PPR"/>
    <property type="match status" value="6"/>
</dbReference>
<dbReference type="KEGG" id="smo:SELMODRAFT_128138"/>
<feature type="repeat" description="PPR" evidence="2">
    <location>
        <begin position="84"/>
        <end position="118"/>
    </location>
</feature>
<proteinExistence type="predicted"/>
<reference evidence="3 4" key="1">
    <citation type="journal article" date="2011" name="Science">
        <title>The Selaginella genome identifies genetic changes associated with the evolution of vascular plants.</title>
        <authorList>
            <person name="Banks J.A."/>
            <person name="Nishiyama T."/>
            <person name="Hasebe M."/>
            <person name="Bowman J.L."/>
            <person name="Gribskov M."/>
            <person name="dePamphilis C."/>
            <person name="Albert V.A."/>
            <person name="Aono N."/>
            <person name="Aoyama T."/>
            <person name="Ambrose B.A."/>
            <person name="Ashton N.W."/>
            <person name="Axtell M.J."/>
            <person name="Barker E."/>
            <person name="Barker M.S."/>
            <person name="Bennetzen J.L."/>
            <person name="Bonawitz N.D."/>
            <person name="Chapple C."/>
            <person name="Cheng C."/>
            <person name="Correa L.G."/>
            <person name="Dacre M."/>
            <person name="DeBarry J."/>
            <person name="Dreyer I."/>
            <person name="Elias M."/>
            <person name="Engstrom E.M."/>
            <person name="Estelle M."/>
            <person name="Feng L."/>
            <person name="Finet C."/>
            <person name="Floyd S.K."/>
            <person name="Frommer W.B."/>
            <person name="Fujita T."/>
            <person name="Gramzow L."/>
            <person name="Gutensohn M."/>
            <person name="Harholt J."/>
            <person name="Hattori M."/>
            <person name="Heyl A."/>
            <person name="Hirai T."/>
            <person name="Hiwatashi Y."/>
            <person name="Ishikawa M."/>
            <person name="Iwata M."/>
            <person name="Karol K.G."/>
            <person name="Koehler B."/>
            <person name="Kolukisaoglu U."/>
            <person name="Kubo M."/>
            <person name="Kurata T."/>
            <person name="Lalonde S."/>
            <person name="Li K."/>
            <person name="Li Y."/>
            <person name="Litt A."/>
            <person name="Lyons E."/>
            <person name="Manning G."/>
            <person name="Maruyama T."/>
            <person name="Michael T.P."/>
            <person name="Mikami K."/>
            <person name="Miyazaki S."/>
            <person name="Morinaga S."/>
            <person name="Murata T."/>
            <person name="Mueller-Roeber B."/>
            <person name="Nelson D.R."/>
            <person name="Obara M."/>
            <person name="Oguri Y."/>
            <person name="Olmstead R.G."/>
            <person name="Onodera N."/>
            <person name="Petersen B.L."/>
            <person name="Pils B."/>
            <person name="Prigge M."/>
            <person name="Rensing S.A."/>
            <person name="Riano-Pachon D.M."/>
            <person name="Roberts A.W."/>
            <person name="Sato Y."/>
            <person name="Scheller H.V."/>
            <person name="Schulz B."/>
            <person name="Schulz C."/>
            <person name="Shakirov E.V."/>
            <person name="Shibagaki N."/>
            <person name="Shinohara N."/>
            <person name="Shippen D.E."/>
            <person name="Soerensen I."/>
            <person name="Sotooka R."/>
            <person name="Sugimoto N."/>
            <person name="Sugita M."/>
            <person name="Sumikawa N."/>
            <person name="Tanurdzic M."/>
            <person name="Theissen G."/>
            <person name="Ulvskov P."/>
            <person name="Wakazuki S."/>
            <person name="Weng J.K."/>
            <person name="Willats W.W."/>
            <person name="Wipf D."/>
            <person name="Wolf P.G."/>
            <person name="Yang L."/>
            <person name="Zimmer A.D."/>
            <person name="Zhu Q."/>
            <person name="Mitros T."/>
            <person name="Hellsten U."/>
            <person name="Loque D."/>
            <person name="Otillar R."/>
            <person name="Salamov A."/>
            <person name="Schmutz J."/>
            <person name="Shapiro H."/>
            <person name="Lindquist E."/>
            <person name="Lucas S."/>
            <person name="Rokhsar D."/>
            <person name="Grigoriev I.V."/>
        </authorList>
    </citation>
    <scope>NUCLEOTIDE SEQUENCE [LARGE SCALE GENOMIC DNA]</scope>
</reference>
<accession>D8SZ40</accession>
<dbReference type="NCBIfam" id="TIGR00756">
    <property type="entry name" value="PPR"/>
    <property type="match status" value="4"/>
</dbReference>
<organism evidence="4">
    <name type="scientific">Selaginella moellendorffii</name>
    <name type="common">Spikemoss</name>
    <dbReference type="NCBI Taxonomy" id="88036"/>
    <lineage>
        <taxon>Eukaryota</taxon>
        <taxon>Viridiplantae</taxon>
        <taxon>Streptophyta</taxon>
        <taxon>Embryophyta</taxon>
        <taxon>Tracheophyta</taxon>
        <taxon>Lycopodiopsida</taxon>
        <taxon>Selaginellales</taxon>
        <taxon>Selaginellaceae</taxon>
        <taxon>Selaginella</taxon>
    </lineage>
</organism>
<dbReference type="AlphaFoldDB" id="D8SZ40"/>
<dbReference type="Pfam" id="PF01535">
    <property type="entry name" value="PPR"/>
    <property type="match status" value="7"/>
</dbReference>
<dbReference type="Gramene" id="EFJ10426">
    <property type="protein sequence ID" value="EFJ10426"/>
    <property type="gene ID" value="SELMODRAFT_128138"/>
</dbReference>
<dbReference type="FunFam" id="1.25.40.10:FF:000158">
    <property type="entry name" value="pentatricopeptide repeat-containing protein At2g33680"/>
    <property type="match status" value="1"/>
</dbReference>
<dbReference type="InterPro" id="IPR002885">
    <property type="entry name" value="PPR_rpt"/>
</dbReference>
<keyword evidence="4" id="KW-1185">Reference proteome</keyword>
<evidence type="ECO:0008006" key="5">
    <source>
        <dbReference type="Google" id="ProtNLM"/>
    </source>
</evidence>
<evidence type="ECO:0000256" key="2">
    <source>
        <dbReference type="PROSITE-ProRule" id="PRU00708"/>
    </source>
</evidence>
<dbReference type="Pfam" id="PF13041">
    <property type="entry name" value="PPR_2"/>
    <property type="match status" value="2"/>
</dbReference>
<feature type="repeat" description="PPR" evidence="2">
    <location>
        <begin position="290"/>
        <end position="324"/>
    </location>
</feature>
<evidence type="ECO:0000256" key="1">
    <source>
        <dbReference type="ARBA" id="ARBA00022737"/>
    </source>
</evidence>
<dbReference type="GO" id="GO:0048731">
    <property type="term" value="P:system development"/>
    <property type="evidence" value="ECO:0007669"/>
    <property type="project" value="UniProtKB-ARBA"/>
</dbReference>
<feature type="repeat" description="PPR" evidence="2">
    <location>
        <begin position="119"/>
        <end position="153"/>
    </location>
</feature>
<dbReference type="InParanoid" id="D8SZ40"/>
<dbReference type="InterPro" id="IPR011990">
    <property type="entry name" value="TPR-like_helical_dom_sf"/>
</dbReference>
<dbReference type="PANTHER" id="PTHR24015:SF548">
    <property type="entry name" value="OS08G0340900 PROTEIN"/>
    <property type="match status" value="1"/>
</dbReference>
<sequence length="612" mass="66871">MDVDRALESLEESLDKIGSYSRLLRWCGEAQALAEGRKIHDHVSKSDCRADRRLANMVIGMYGKCGSLEEARRVFDTIAMAHRNLFSWSEMVSACVLNGDYSGAVGFFEKMVEEGVVPDKCLATVMITAHIRNGNPFKALVIYWRMHAEGFRPNRASLLGLLAACATLEDLEQGRKFHATFLASGFMMDVFVETTLVNMYGKCGSLAEARGVLEGMEVKSVVSWNAMITAYAQHRHGREALELLKKMDLEGIPPSKVTFVSILDACASSGDLTRGRSAHSRAIATGFGGDVNVNNTLVSMYGKCASLDEARKVFDEMPSRDLLDGNIVANFLINLYAKCGSLENSKCVFDGLKKKDVVSWNAMLTAYIQLDSPKEALKLFQAMDMEGTKPDQVSYVLALDACAGAVAPTQGKLFHSRVASQGLDSDDTVRNAIVNMYAECGNLDAANREFERIKRRDVVSWTVMVAANAQHGNPRDSLKLFWKMQQDGTKADDVSFLCAILSCSHSGLVKDAMACFSSMVEDHGIQPLAEHFGCVVDALAKVGRLGEAEEFSLAMDAVSWRAFLSACRVHGDAKRGVKAASLIDASDPNSYVLLSNLLTSQSTLEPFQESLG</sequence>
<dbReference type="InterPro" id="IPR046960">
    <property type="entry name" value="PPR_At4g14850-like_plant"/>
</dbReference>
<dbReference type="Gene3D" id="1.25.40.10">
    <property type="entry name" value="Tetratricopeptide repeat domain"/>
    <property type="match status" value="4"/>
</dbReference>
<dbReference type="EMBL" id="GL377654">
    <property type="protein sequence ID" value="EFJ10426.1"/>
    <property type="molecule type" value="Genomic_DNA"/>
</dbReference>